<dbReference type="Proteomes" id="UP000311713">
    <property type="component" value="Unassembled WGS sequence"/>
</dbReference>
<protein>
    <submittedName>
        <fullName evidence="2">Uncharacterized protein</fullName>
    </submittedName>
</protein>
<accession>A0A5C4UW28</accession>
<comment type="caution">
    <text evidence="2">The sequence shown here is derived from an EMBL/GenBank/DDBJ whole genome shotgun (WGS) entry which is preliminary data.</text>
</comment>
<name>A0A5C4UW28_9ACTN</name>
<reference evidence="2 3" key="1">
    <citation type="submission" date="2019-06" db="EMBL/GenBank/DDBJ databases">
        <title>Draft genome of Streptomyces sedi sp. JCM16909.</title>
        <authorList>
            <person name="Klykleung N."/>
            <person name="Tanasupawat S."/>
            <person name="Kudo T."/>
            <person name="Yuki M."/>
            <person name="Ohkuma M."/>
        </authorList>
    </citation>
    <scope>NUCLEOTIDE SEQUENCE [LARGE SCALE GENOMIC DNA]</scope>
    <source>
        <strain evidence="2 3">JCM 16909</strain>
    </source>
</reference>
<keyword evidence="1" id="KW-0812">Transmembrane</keyword>
<evidence type="ECO:0000256" key="1">
    <source>
        <dbReference type="SAM" id="Phobius"/>
    </source>
</evidence>
<proteinExistence type="predicted"/>
<dbReference type="RefSeq" id="WP_139647373.1">
    <property type="nucleotide sequence ID" value="NZ_BAAAZS010000162.1"/>
</dbReference>
<keyword evidence="3" id="KW-1185">Reference proteome</keyword>
<organism evidence="2 3">
    <name type="scientific">Streptomyces sedi</name>
    <dbReference type="NCBI Taxonomy" id="555059"/>
    <lineage>
        <taxon>Bacteria</taxon>
        <taxon>Bacillati</taxon>
        <taxon>Actinomycetota</taxon>
        <taxon>Actinomycetes</taxon>
        <taxon>Kitasatosporales</taxon>
        <taxon>Streptomycetaceae</taxon>
        <taxon>Streptomyces</taxon>
    </lineage>
</organism>
<gene>
    <name evidence="2" type="ORF">FH715_20240</name>
</gene>
<dbReference type="EMBL" id="VDGT01000016">
    <property type="protein sequence ID" value="TNM27738.1"/>
    <property type="molecule type" value="Genomic_DNA"/>
</dbReference>
<evidence type="ECO:0000313" key="2">
    <source>
        <dbReference type="EMBL" id="TNM27738.1"/>
    </source>
</evidence>
<dbReference type="AlphaFoldDB" id="A0A5C4UW28"/>
<dbReference type="OrthoDB" id="4297007at2"/>
<keyword evidence="1" id="KW-0472">Membrane</keyword>
<evidence type="ECO:0000313" key="3">
    <source>
        <dbReference type="Proteomes" id="UP000311713"/>
    </source>
</evidence>
<keyword evidence="1" id="KW-1133">Transmembrane helix</keyword>
<sequence>MGARETEAHREGRARAHEVRAVVIAGGPLPAVVLMALHRLLRLGVYEVRRRVARGQPLVDVVLFRKDQREVGEVLSAVLDLLAPYPHRVHQCPGDAPPAEGNRYAPATLRRVIAQAADGRRRPVILRVEG</sequence>
<feature type="transmembrane region" description="Helical" evidence="1">
    <location>
        <begin position="20"/>
        <end position="41"/>
    </location>
</feature>